<comment type="caution">
    <text evidence="5">The sequence shown here is derived from an EMBL/GenBank/DDBJ whole genome shotgun (WGS) entry which is preliminary data.</text>
</comment>
<dbReference type="PRINTS" id="PR00032">
    <property type="entry name" value="HTHARAC"/>
</dbReference>
<dbReference type="Pfam" id="PF12852">
    <property type="entry name" value="Cupin_6"/>
    <property type="match status" value="1"/>
</dbReference>
<evidence type="ECO:0000256" key="1">
    <source>
        <dbReference type="ARBA" id="ARBA00023015"/>
    </source>
</evidence>
<dbReference type="PROSITE" id="PS00041">
    <property type="entry name" value="HTH_ARAC_FAMILY_1"/>
    <property type="match status" value="1"/>
</dbReference>
<keyword evidence="3" id="KW-0804">Transcription</keyword>
<gene>
    <name evidence="5" type="ORF">Krac_0232</name>
</gene>
<keyword evidence="2" id="KW-0238">DNA-binding</keyword>
<keyword evidence="6" id="KW-1185">Reference proteome</keyword>
<dbReference type="OrthoDB" id="151060at2"/>
<dbReference type="InterPro" id="IPR018060">
    <property type="entry name" value="HTH_AraC"/>
</dbReference>
<dbReference type="PANTHER" id="PTHR46796">
    <property type="entry name" value="HTH-TYPE TRANSCRIPTIONAL ACTIVATOR RHAS-RELATED"/>
    <property type="match status" value="1"/>
</dbReference>
<dbReference type="SUPFAM" id="SSF46689">
    <property type="entry name" value="Homeodomain-like"/>
    <property type="match status" value="2"/>
</dbReference>
<feature type="domain" description="HTH araC/xylS-type" evidence="4">
    <location>
        <begin position="206"/>
        <end position="303"/>
    </location>
</feature>
<dbReference type="InterPro" id="IPR032783">
    <property type="entry name" value="AraC_lig"/>
</dbReference>
<dbReference type="Pfam" id="PF12833">
    <property type="entry name" value="HTH_18"/>
    <property type="match status" value="1"/>
</dbReference>
<dbReference type="InterPro" id="IPR020449">
    <property type="entry name" value="Tscrpt_reg_AraC-type_HTH"/>
</dbReference>
<dbReference type="SMART" id="SM00342">
    <property type="entry name" value="HTH_ARAC"/>
    <property type="match status" value="1"/>
</dbReference>
<evidence type="ECO:0000256" key="3">
    <source>
        <dbReference type="ARBA" id="ARBA00023163"/>
    </source>
</evidence>
<keyword evidence="1" id="KW-0805">Transcription regulation</keyword>
<dbReference type="InterPro" id="IPR050204">
    <property type="entry name" value="AraC_XylS_family_regulators"/>
</dbReference>
<dbReference type="Proteomes" id="UP000004508">
    <property type="component" value="Unassembled WGS sequence"/>
</dbReference>
<dbReference type="Gene3D" id="1.10.10.60">
    <property type="entry name" value="Homeodomain-like"/>
    <property type="match status" value="2"/>
</dbReference>
<dbReference type="eggNOG" id="COG2207">
    <property type="taxonomic scope" value="Bacteria"/>
</dbReference>
<organism evidence="5 6">
    <name type="scientific">Ktedonobacter racemifer DSM 44963</name>
    <dbReference type="NCBI Taxonomy" id="485913"/>
    <lineage>
        <taxon>Bacteria</taxon>
        <taxon>Bacillati</taxon>
        <taxon>Chloroflexota</taxon>
        <taxon>Ktedonobacteria</taxon>
        <taxon>Ktedonobacterales</taxon>
        <taxon>Ktedonobacteraceae</taxon>
        <taxon>Ktedonobacter</taxon>
    </lineage>
</organism>
<dbReference type="GO" id="GO:0003700">
    <property type="term" value="F:DNA-binding transcription factor activity"/>
    <property type="evidence" value="ECO:0007669"/>
    <property type="project" value="InterPro"/>
</dbReference>
<dbReference type="InParanoid" id="D6U775"/>
<dbReference type="GO" id="GO:0043565">
    <property type="term" value="F:sequence-specific DNA binding"/>
    <property type="evidence" value="ECO:0007669"/>
    <property type="project" value="InterPro"/>
</dbReference>
<dbReference type="STRING" id="485913.Krac_0232"/>
<dbReference type="AlphaFoldDB" id="D6U775"/>
<dbReference type="EMBL" id="ADVG01000005">
    <property type="protein sequence ID" value="EFH79736.1"/>
    <property type="molecule type" value="Genomic_DNA"/>
</dbReference>
<evidence type="ECO:0000259" key="4">
    <source>
        <dbReference type="PROSITE" id="PS01124"/>
    </source>
</evidence>
<proteinExistence type="predicted"/>
<accession>D6U775</accession>
<evidence type="ECO:0000256" key="2">
    <source>
        <dbReference type="ARBA" id="ARBA00023125"/>
    </source>
</evidence>
<evidence type="ECO:0000313" key="5">
    <source>
        <dbReference type="EMBL" id="EFH79736.1"/>
    </source>
</evidence>
<dbReference type="PANTHER" id="PTHR46796:SF7">
    <property type="entry name" value="ARAC FAMILY TRANSCRIPTIONAL REGULATOR"/>
    <property type="match status" value="1"/>
</dbReference>
<dbReference type="InterPro" id="IPR018062">
    <property type="entry name" value="HTH_AraC-typ_CS"/>
</dbReference>
<dbReference type="PROSITE" id="PS01124">
    <property type="entry name" value="HTH_ARAC_FAMILY_2"/>
    <property type="match status" value="1"/>
</dbReference>
<sequence>MDVLTDVLNTLELKGWLSSRTEMTSFWRFDFAASQDMIFHILQFGGGYLYVKGESEPLRVEDGDIMLLPHGHAHMLCDEPTSPLTQAVHLNYEAYRDHRLFLSENEGPKMIMLCGAFHVEQPDGFPLLHCLPKVIHILGEQGKMAHGFAEIVRFIAYESASQQSGTEVMLRRLTEMLFIHVIRSWIDQQADASQGWLAALRDQPISTALGLIHQSPERGWKVEELADAVALSRSVFSSRFTHLVGEPPMKYLTRWRMHKAKQLLKNEIKVEKIAQLLGYDSDAAFRKAFKREVGIPPAKYRQFG</sequence>
<protein>
    <submittedName>
        <fullName evidence="5">Transcriptional regulator, AraC family</fullName>
    </submittedName>
</protein>
<reference evidence="5 6" key="1">
    <citation type="journal article" date="2011" name="Stand. Genomic Sci.">
        <title>Non-contiguous finished genome sequence and contextual data of the filamentous soil bacterium Ktedonobacter racemifer type strain (SOSP1-21).</title>
        <authorList>
            <person name="Chang Y.J."/>
            <person name="Land M."/>
            <person name="Hauser L."/>
            <person name="Chertkov O."/>
            <person name="Del Rio T.G."/>
            <person name="Nolan M."/>
            <person name="Copeland A."/>
            <person name="Tice H."/>
            <person name="Cheng J.F."/>
            <person name="Lucas S."/>
            <person name="Han C."/>
            <person name="Goodwin L."/>
            <person name="Pitluck S."/>
            <person name="Ivanova N."/>
            <person name="Ovchinikova G."/>
            <person name="Pati A."/>
            <person name="Chen A."/>
            <person name="Palaniappan K."/>
            <person name="Mavromatis K."/>
            <person name="Liolios K."/>
            <person name="Brettin T."/>
            <person name="Fiebig A."/>
            <person name="Rohde M."/>
            <person name="Abt B."/>
            <person name="Goker M."/>
            <person name="Detter J.C."/>
            <person name="Woyke T."/>
            <person name="Bristow J."/>
            <person name="Eisen J.A."/>
            <person name="Markowitz V."/>
            <person name="Hugenholtz P."/>
            <person name="Kyrpides N.C."/>
            <person name="Klenk H.P."/>
            <person name="Lapidus A."/>
        </authorList>
    </citation>
    <scope>NUCLEOTIDE SEQUENCE [LARGE SCALE GENOMIC DNA]</scope>
    <source>
        <strain evidence="6">DSM 44963</strain>
    </source>
</reference>
<name>D6U775_KTERA</name>
<dbReference type="InterPro" id="IPR009057">
    <property type="entry name" value="Homeodomain-like_sf"/>
</dbReference>
<evidence type="ECO:0000313" key="6">
    <source>
        <dbReference type="Proteomes" id="UP000004508"/>
    </source>
</evidence>
<dbReference type="RefSeq" id="WP_007921809.1">
    <property type="nucleotide sequence ID" value="NZ_ADVG01000005.1"/>
</dbReference>